<keyword evidence="2" id="KW-1185">Reference proteome</keyword>
<dbReference type="OrthoDB" id="7626403at2"/>
<dbReference type="RefSeq" id="WP_006335842.1">
    <property type="nucleotide sequence ID" value="NZ_BAHC01000152.1"/>
</dbReference>
<dbReference type="EMBL" id="BAHC01000152">
    <property type="protein sequence ID" value="GAB91899.1"/>
    <property type="molecule type" value="Genomic_DNA"/>
</dbReference>
<sequence length="165" mass="17765">MMRLTVMHIAVGYSAHVSARGYVPATPFFVHRAELRTVGAWLTEEEAAALDTTEPNYHRMMLSTADHPVVAPLIPATFGLYVSRHGVVADPETGVRVPFGSQKDIIGWLDGRIPDLALRGPAAEVCARLGDPMVAGRLGTALRVGGLRTHAGLPVRRYDESAVLS</sequence>
<evidence type="ECO:0000313" key="2">
    <source>
        <dbReference type="Proteomes" id="UP000008363"/>
    </source>
</evidence>
<name>K6WZC5_9ACTN</name>
<protein>
    <submittedName>
        <fullName evidence="1">Uncharacterized protein</fullName>
    </submittedName>
</protein>
<organism evidence="1 2">
    <name type="scientific">Gordonia rhizosphera NBRC 16068</name>
    <dbReference type="NCBI Taxonomy" id="1108045"/>
    <lineage>
        <taxon>Bacteria</taxon>
        <taxon>Bacillati</taxon>
        <taxon>Actinomycetota</taxon>
        <taxon>Actinomycetes</taxon>
        <taxon>Mycobacteriales</taxon>
        <taxon>Gordoniaceae</taxon>
        <taxon>Gordonia</taxon>
    </lineage>
</organism>
<dbReference type="STRING" id="1108045.GORHZ_152_00100"/>
<dbReference type="AlphaFoldDB" id="K6WZC5"/>
<comment type="caution">
    <text evidence="1">The sequence shown here is derived from an EMBL/GenBank/DDBJ whole genome shotgun (WGS) entry which is preliminary data.</text>
</comment>
<dbReference type="Proteomes" id="UP000008363">
    <property type="component" value="Unassembled WGS sequence"/>
</dbReference>
<proteinExistence type="predicted"/>
<accession>K6WZC5</accession>
<dbReference type="eggNOG" id="ENOG5033322">
    <property type="taxonomic scope" value="Bacteria"/>
</dbReference>
<reference evidence="1 2" key="1">
    <citation type="submission" date="2012-08" db="EMBL/GenBank/DDBJ databases">
        <title>Whole genome shotgun sequence of Gordonia rhizosphera NBRC 16068.</title>
        <authorList>
            <person name="Takarada H."/>
            <person name="Isaki S."/>
            <person name="Hosoyama A."/>
            <person name="Tsuchikane K."/>
            <person name="Katsumata H."/>
            <person name="Baba S."/>
            <person name="Ohji S."/>
            <person name="Yamazaki S."/>
            <person name="Fujita N."/>
        </authorList>
    </citation>
    <scope>NUCLEOTIDE SEQUENCE [LARGE SCALE GENOMIC DNA]</scope>
    <source>
        <strain evidence="1 2">NBRC 16068</strain>
    </source>
</reference>
<evidence type="ECO:0000313" key="1">
    <source>
        <dbReference type="EMBL" id="GAB91899.1"/>
    </source>
</evidence>
<gene>
    <name evidence="1" type="ORF">GORHZ_152_00100</name>
</gene>